<dbReference type="Pfam" id="PF13343">
    <property type="entry name" value="SBP_bac_6"/>
    <property type="match status" value="1"/>
</dbReference>
<gene>
    <name evidence="2" type="ORF">EDC35_105302</name>
</gene>
<reference evidence="2 3" key="1">
    <citation type="submission" date="2019-03" db="EMBL/GenBank/DDBJ databases">
        <title>Genomic Encyclopedia of Type Strains, Phase IV (KMG-IV): sequencing the most valuable type-strain genomes for metagenomic binning, comparative biology and taxonomic classification.</title>
        <authorList>
            <person name="Goeker M."/>
        </authorList>
    </citation>
    <scope>NUCLEOTIDE SEQUENCE [LARGE SCALE GENOMIC DNA]</scope>
    <source>
        <strain evidence="2 3">DSM 13587</strain>
    </source>
</reference>
<dbReference type="Gene3D" id="3.40.190.10">
    <property type="entry name" value="Periplasmic binding protein-like II"/>
    <property type="match status" value="3"/>
</dbReference>
<organism evidence="2 3">
    <name type="scientific">Thiobaca trueperi</name>
    <dbReference type="NCBI Taxonomy" id="127458"/>
    <lineage>
        <taxon>Bacteria</taxon>
        <taxon>Pseudomonadati</taxon>
        <taxon>Pseudomonadota</taxon>
        <taxon>Gammaproteobacteria</taxon>
        <taxon>Chromatiales</taxon>
        <taxon>Chromatiaceae</taxon>
        <taxon>Thiobaca</taxon>
    </lineage>
</organism>
<dbReference type="SUPFAM" id="SSF53850">
    <property type="entry name" value="Periplasmic binding protein-like II"/>
    <property type="match status" value="1"/>
</dbReference>
<name>A0A4R3MWB3_9GAMM</name>
<sequence>MMKGTGVALVLALFSAICFGQGLEQKLRVFTWYGYVTSQDIEAVDKLLEAAGNPVRVEVISTVAEGPEQMFQVIRRGDADLTFLTLNYIKMQNEKIGKLLQPINTDSSRLGNYASVIPALKTIPMGVIDGRSYYVPFGGGAYGLWANMKLVSAADLPHRIGDLLNPRWTGKISLTDGQIQPNIALALLANRHAPFAINDLITTNRAEALALAAPGGEVQSFLGKLYGQVGAFWSTAPTFAAPLEIVASYGPEIGGLRAKGEDWQLIEFEEGNTVWLDTMNIVAGVSGAKLEAAEIFINYFLSKAVQDRVVNGLSMVAVTTDVTNPEIEANPDFFDPKMFWPPYEAAADNMMKKMSDHAKASKAAE</sequence>
<protein>
    <submittedName>
        <fullName evidence="2">Spermidine/putrescine-binding protein</fullName>
    </submittedName>
</protein>
<dbReference type="Proteomes" id="UP000295717">
    <property type="component" value="Unassembled WGS sequence"/>
</dbReference>
<proteinExistence type="predicted"/>
<dbReference type="RefSeq" id="WP_132977458.1">
    <property type="nucleotide sequence ID" value="NZ_SMAO01000005.1"/>
</dbReference>
<dbReference type="OrthoDB" id="9812255at2"/>
<evidence type="ECO:0000313" key="3">
    <source>
        <dbReference type="Proteomes" id="UP000295717"/>
    </source>
</evidence>
<keyword evidence="1" id="KW-0732">Signal</keyword>
<dbReference type="PANTHER" id="PTHR30006">
    <property type="entry name" value="THIAMINE-BINDING PERIPLASMIC PROTEIN-RELATED"/>
    <property type="match status" value="1"/>
</dbReference>
<evidence type="ECO:0000256" key="1">
    <source>
        <dbReference type="ARBA" id="ARBA00022729"/>
    </source>
</evidence>
<accession>A0A4R3MWB3</accession>
<dbReference type="EMBL" id="SMAO01000005">
    <property type="protein sequence ID" value="TCT20858.1"/>
    <property type="molecule type" value="Genomic_DNA"/>
</dbReference>
<dbReference type="AlphaFoldDB" id="A0A4R3MWB3"/>
<evidence type="ECO:0000313" key="2">
    <source>
        <dbReference type="EMBL" id="TCT20858.1"/>
    </source>
</evidence>
<comment type="caution">
    <text evidence="2">The sequence shown here is derived from an EMBL/GenBank/DDBJ whole genome shotgun (WGS) entry which is preliminary data.</text>
</comment>
<keyword evidence="3" id="KW-1185">Reference proteome</keyword>